<keyword evidence="3" id="KW-1185">Reference proteome</keyword>
<organism evidence="3 4">
    <name type="scientific">Biomphalaria glabrata</name>
    <name type="common">Bloodfluke planorb</name>
    <name type="synonym">Freshwater snail</name>
    <dbReference type="NCBI Taxonomy" id="6526"/>
    <lineage>
        <taxon>Eukaryota</taxon>
        <taxon>Metazoa</taxon>
        <taxon>Spiralia</taxon>
        <taxon>Lophotrochozoa</taxon>
        <taxon>Mollusca</taxon>
        <taxon>Gastropoda</taxon>
        <taxon>Heterobranchia</taxon>
        <taxon>Euthyneura</taxon>
        <taxon>Panpulmonata</taxon>
        <taxon>Hygrophila</taxon>
        <taxon>Lymnaeoidea</taxon>
        <taxon>Planorbidae</taxon>
        <taxon>Biomphalaria</taxon>
    </lineage>
</organism>
<dbReference type="Pfam" id="PF16020">
    <property type="entry name" value="Deltameth_res"/>
    <property type="match status" value="1"/>
</dbReference>
<dbReference type="GeneID" id="129927672"/>
<evidence type="ECO:0000256" key="1">
    <source>
        <dbReference type="SAM" id="Phobius"/>
    </source>
</evidence>
<dbReference type="RefSeq" id="XP_055893718.1">
    <property type="nucleotide sequence ID" value="XM_056037743.1"/>
</dbReference>
<evidence type="ECO:0000259" key="2">
    <source>
        <dbReference type="Pfam" id="PF16020"/>
    </source>
</evidence>
<dbReference type="PANTHER" id="PTHR22133:SF2">
    <property type="entry name" value="AT01821P-RELATED"/>
    <property type="match status" value="1"/>
</dbReference>
<reference evidence="4" key="1">
    <citation type="submission" date="2025-08" db="UniProtKB">
        <authorList>
            <consortium name="RefSeq"/>
        </authorList>
    </citation>
    <scope>IDENTIFICATION</scope>
</reference>
<keyword evidence="1" id="KW-0812">Transmembrane</keyword>
<name>A0A9W3B2L7_BIOGL</name>
<dbReference type="Proteomes" id="UP001165740">
    <property type="component" value="Chromosome 8"/>
</dbReference>
<feature type="transmembrane region" description="Helical" evidence="1">
    <location>
        <begin position="64"/>
        <end position="82"/>
    </location>
</feature>
<evidence type="ECO:0000313" key="4">
    <source>
        <dbReference type="RefSeq" id="XP_055893718.1"/>
    </source>
</evidence>
<gene>
    <name evidence="4" type="primary">LOC129927672</name>
</gene>
<keyword evidence="1" id="KW-0472">Membrane</keyword>
<evidence type="ECO:0000313" key="3">
    <source>
        <dbReference type="Proteomes" id="UP001165740"/>
    </source>
</evidence>
<protein>
    <submittedName>
        <fullName evidence="4">Uncharacterized protein LOC129927672</fullName>
    </submittedName>
</protein>
<accession>A0A9W3B2L7</accession>
<dbReference type="InterPro" id="IPR031973">
    <property type="entry name" value="Deltameth_res_prag01"/>
</dbReference>
<dbReference type="OrthoDB" id="9981889at2759"/>
<keyword evidence="1" id="KW-1133">Transmembrane helix</keyword>
<proteinExistence type="predicted"/>
<sequence>MLNKIVPLLRVAAELQLRRSSHGVPAHWKTLSQIAHEQKSHMNFLPVPEGSWKKAYDAKNSKRNVLLIASIFAFLGTFGFLWKNNFLYLHSAPPTYNCKKQ</sequence>
<dbReference type="OMA" id="HGVPAHW"/>
<dbReference type="AlphaFoldDB" id="A0A9W3B2L7"/>
<feature type="domain" description="Deltamethrin resistance protein prag01" evidence="2">
    <location>
        <begin position="45"/>
        <end position="94"/>
    </location>
</feature>
<dbReference type="PANTHER" id="PTHR22133">
    <property type="entry name" value="AT01821P-RELATED"/>
    <property type="match status" value="1"/>
</dbReference>